<dbReference type="Pfam" id="PF00106">
    <property type="entry name" value="adh_short"/>
    <property type="match status" value="1"/>
</dbReference>
<keyword evidence="3" id="KW-0560">Oxidoreductase</keyword>
<dbReference type="PANTHER" id="PTHR43180:SF66">
    <property type="entry name" value="SHORT-CHAIN DEHYDROGENASE_REDUCTASE FAMILY PROTEIN"/>
    <property type="match status" value="1"/>
</dbReference>
<dbReference type="PRINTS" id="PR00080">
    <property type="entry name" value="SDRFAMILY"/>
</dbReference>
<dbReference type="GeneID" id="28732514"/>
<evidence type="ECO:0000313" key="6">
    <source>
        <dbReference type="Proteomes" id="UP000038010"/>
    </source>
</evidence>
<reference evidence="5 6" key="1">
    <citation type="submission" date="2015-06" db="EMBL/GenBank/DDBJ databases">
        <title>Draft genome of the ant-associated black yeast Phialophora attae CBS 131958.</title>
        <authorList>
            <person name="Moreno L.F."/>
            <person name="Stielow B.J."/>
            <person name="de Hoog S."/>
            <person name="Vicente V.A."/>
            <person name="Weiss V.A."/>
            <person name="de Vries M."/>
            <person name="Cruz L.M."/>
            <person name="Souza E.M."/>
        </authorList>
    </citation>
    <scope>NUCLEOTIDE SEQUENCE [LARGE SCALE GENOMIC DNA]</scope>
    <source>
        <strain evidence="5 6">CBS 131958</strain>
    </source>
</reference>
<dbReference type="SUPFAM" id="SSF51735">
    <property type="entry name" value="NAD(P)-binding Rossmann-fold domains"/>
    <property type="match status" value="1"/>
</dbReference>
<dbReference type="VEuPathDB" id="FungiDB:AB675_1176"/>
<gene>
    <name evidence="5" type="ORF">AB675_1176</name>
</gene>
<evidence type="ECO:0000313" key="5">
    <source>
        <dbReference type="EMBL" id="KPI38067.1"/>
    </source>
</evidence>
<dbReference type="InterPro" id="IPR020904">
    <property type="entry name" value="Sc_DH/Rdtase_CS"/>
</dbReference>
<dbReference type="PANTHER" id="PTHR43180">
    <property type="entry name" value="3-OXOACYL-(ACYL-CARRIER-PROTEIN) REDUCTASE (AFU_ORTHOLOGUE AFUA_6G11210)"/>
    <property type="match status" value="1"/>
</dbReference>
<organism evidence="5 6">
    <name type="scientific">Cyphellophora attinorum</name>
    <dbReference type="NCBI Taxonomy" id="1664694"/>
    <lineage>
        <taxon>Eukaryota</taxon>
        <taxon>Fungi</taxon>
        <taxon>Dikarya</taxon>
        <taxon>Ascomycota</taxon>
        <taxon>Pezizomycotina</taxon>
        <taxon>Eurotiomycetes</taxon>
        <taxon>Chaetothyriomycetidae</taxon>
        <taxon>Chaetothyriales</taxon>
        <taxon>Cyphellophoraceae</taxon>
        <taxon>Cyphellophora</taxon>
    </lineage>
</organism>
<dbReference type="OrthoDB" id="4131217at2759"/>
<evidence type="ECO:0000256" key="1">
    <source>
        <dbReference type="ARBA" id="ARBA00006484"/>
    </source>
</evidence>
<sequence>MSGAASKRRLDALSQQLVQGIPSEGNFENIPRIRHVAPPTTGKRVEGKVVIVTGANSPIGIGRAAAHQYAANGAKAVYICDAASSYLETHKREMKELYPDVEVIPTVLDVSKEDAVKAVCEDAVKRFGRLDIMFANAGTVTSLPHLYSSYVYADILTRSTPRPGIPGTPTTYDQISAESFMKTMSVNGLGVFLCAKHAALAMQKTSPSKPYPSGSIIGTASVAGLRSNAGSTDYSASKAAVVSLAQTMSYQLTGTGVRVNAICPGVIETGMTLPMYDRARERGTEGKVGQLNPTRRGAVPDEVAQVALFLGSDEASYVNGQAWAVCGGLSAGHPFVPGKLA</sequence>
<dbReference type="InterPro" id="IPR036291">
    <property type="entry name" value="NAD(P)-bd_dom_sf"/>
</dbReference>
<dbReference type="Gene3D" id="3.40.50.720">
    <property type="entry name" value="NAD(P)-binding Rossmann-like Domain"/>
    <property type="match status" value="1"/>
</dbReference>
<keyword evidence="2" id="KW-0521">NADP</keyword>
<dbReference type="PRINTS" id="PR00081">
    <property type="entry name" value="GDHRDH"/>
</dbReference>
<dbReference type="EMBL" id="LFJN01000020">
    <property type="protein sequence ID" value="KPI38067.1"/>
    <property type="molecule type" value="Genomic_DNA"/>
</dbReference>
<keyword evidence="6" id="KW-1185">Reference proteome</keyword>
<dbReference type="Proteomes" id="UP000038010">
    <property type="component" value="Unassembled WGS sequence"/>
</dbReference>
<name>A0A0N1NXY9_9EURO</name>
<evidence type="ECO:0000256" key="2">
    <source>
        <dbReference type="ARBA" id="ARBA00022857"/>
    </source>
</evidence>
<dbReference type="GO" id="GO:0016491">
    <property type="term" value="F:oxidoreductase activity"/>
    <property type="evidence" value="ECO:0007669"/>
    <property type="project" value="UniProtKB-KW"/>
</dbReference>
<proteinExistence type="inferred from homology"/>
<dbReference type="FunFam" id="3.40.50.720:FF:000084">
    <property type="entry name" value="Short-chain dehydrogenase reductase"/>
    <property type="match status" value="1"/>
</dbReference>
<accession>A0A0N1NXY9</accession>
<comment type="caution">
    <text evidence="5">The sequence shown here is derived from an EMBL/GenBank/DDBJ whole genome shotgun (WGS) entry which is preliminary data.</text>
</comment>
<evidence type="ECO:0000256" key="3">
    <source>
        <dbReference type="ARBA" id="ARBA00023002"/>
    </source>
</evidence>
<dbReference type="InterPro" id="IPR002347">
    <property type="entry name" value="SDR_fam"/>
</dbReference>
<dbReference type="STRING" id="1664694.A0A0N1NXY9"/>
<protein>
    <submittedName>
        <fullName evidence="5">3-oxoacyl-[acyl-carrier-protein] FabG</fullName>
    </submittedName>
</protein>
<dbReference type="RefSeq" id="XP_017998030.1">
    <property type="nucleotide sequence ID" value="XM_018140644.1"/>
</dbReference>
<dbReference type="CDD" id="cd05233">
    <property type="entry name" value="SDR_c"/>
    <property type="match status" value="1"/>
</dbReference>
<dbReference type="PROSITE" id="PS00061">
    <property type="entry name" value="ADH_SHORT"/>
    <property type="match status" value="1"/>
</dbReference>
<evidence type="ECO:0000256" key="4">
    <source>
        <dbReference type="RuleBase" id="RU000363"/>
    </source>
</evidence>
<dbReference type="AlphaFoldDB" id="A0A0N1NXY9"/>
<comment type="similarity">
    <text evidence="1 4">Belongs to the short-chain dehydrogenases/reductases (SDR) family.</text>
</comment>